<dbReference type="AlphaFoldDB" id="A0A845L289"/>
<name>A0A845L289_9FIRM</name>
<dbReference type="RefSeq" id="WP_161255422.1">
    <property type="nucleotide sequence ID" value="NZ_WXEY01000003.1"/>
</dbReference>
<dbReference type="SUPFAM" id="SSF102588">
    <property type="entry name" value="LmbE-like"/>
    <property type="match status" value="1"/>
</dbReference>
<comment type="caution">
    <text evidence="1">The sequence shown here is derived from an EMBL/GenBank/DDBJ whole genome shotgun (WGS) entry which is preliminary data.</text>
</comment>
<dbReference type="InterPro" id="IPR003737">
    <property type="entry name" value="GlcNAc_PI_deacetylase-related"/>
</dbReference>
<dbReference type="InterPro" id="IPR023842">
    <property type="entry name" value="Bacillithiol_biosynth_BshB1"/>
</dbReference>
<sequence>MEDHMIQRLPADVLAIGAHPDDVELGAGGAVALAASQGLQVVIVDLTEGEMASRGTVAERRAEAKQAAAILGVRERINCRWEDGGLGDPAQWQKRVEELAHLVRRFRPRLVLAPEGPDRHPDHEAAGRLAREAVFYSGLQKYGDPDLAPWRPRRFLAYRINGSFDGAASFGVDVSALYDRKRAALAAYRSQFFREQPEARQALHIPDLPALLEARDRYLGGLLGVAFAEPFYGEGPIRIGRMDALWE</sequence>
<dbReference type="EMBL" id="WXEY01000003">
    <property type="protein sequence ID" value="MZP28944.1"/>
    <property type="molecule type" value="Genomic_DNA"/>
</dbReference>
<dbReference type="InterPro" id="IPR024078">
    <property type="entry name" value="LmbE-like_dom_sf"/>
</dbReference>
<dbReference type="Proteomes" id="UP000463470">
    <property type="component" value="Unassembled WGS sequence"/>
</dbReference>
<dbReference type="GO" id="GO:0071793">
    <property type="term" value="P:bacillithiol biosynthetic process"/>
    <property type="evidence" value="ECO:0007669"/>
    <property type="project" value="InterPro"/>
</dbReference>
<dbReference type="GO" id="GO:0019213">
    <property type="term" value="F:deacetylase activity"/>
    <property type="evidence" value="ECO:0007669"/>
    <property type="project" value="InterPro"/>
</dbReference>
<dbReference type="Gene3D" id="3.40.50.10320">
    <property type="entry name" value="LmbE-like"/>
    <property type="match status" value="1"/>
</dbReference>
<reference evidence="1 2" key="1">
    <citation type="submission" date="2020-01" db="EMBL/GenBank/DDBJ databases">
        <title>Whole-genome sequence of Heliobacterium undosum DSM 13378.</title>
        <authorList>
            <person name="Kyndt J.A."/>
            <person name="Meyer T.E."/>
        </authorList>
    </citation>
    <scope>NUCLEOTIDE SEQUENCE [LARGE SCALE GENOMIC DNA]</scope>
    <source>
        <strain evidence="1 2">DSM 13378</strain>
    </source>
</reference>
<dbReference type="GO" id="GO:0016811">
    <property type="term" value="F:hydrolase activity, acting on carbon-nitrogen (but not peptide) bonds, in linear amides"/>
    <property type="evidence" value="ECO:0007669"/>
    <property type="project" value="TreeGrafter"/>
</dbReference>
<keyword evidence="2" id="KW-1185">Reference proteome</keyword>
<gene>
    <name evidence="1" type="primary">bshB1</name>
    <name evidence="1" type="ORF">GTO91_04370</name>
</gene>
<proteinExistence type="predicted"/>
<evidence type="ECO:0000313" key="1">
    <source>
        <dbReference type="EMBL" id="MZP28944.1"/>
    </source>
</evidence>
<evidence type="ECO:0000313" key="2">
    <source>
        <dbReference type="Proteomes" id="UP000463470"/>
    </source>
</evidence>
<protein>
    <submittedName>
        <fullName evidence="1">Bacillithiol biosynthesis deacetylase BshB1</fullName>
    </submittedName>
</protein>
<dbReference type="PANTHER" id="PTHR12993:SF30">
    <property type="entry name" value="N-ACETYL-ALPHA-D-GLUCOSAMINYL L-MALATE DEACETYLASE 1"/>
    <property type="match status" value="1"/>
</dbReference>
<dbReference type="Pfam" id="PF02585">
    <property type="entry name" value="PIG-L"/>
    <property type="match status" value="1"/>
</dbReference>
<organism evidence="1 2">
    <name type="scientific">Heliomicrobium undosum</name>
    <dbReference type="NCBI Taxonomy" id="121734"/>
    <lineage>
        <taxon>Bacteria</taxon>
        <taxon>Bacillati</taxon>
        <taxon>Bacillota</taxon>
        <taxon>Clostridia</taxon>
        <taxon>Eubacteriales</taxon>
        <taxon>Heliobacteriaceae</taxon>
        <taxon>Heliomicrobium</taxon>
    </lineage>
</organism>
<dbReference type="PANTHER" id="PTHR12993">
    <property type="entry name" value="N-ACETYLGLUCOSAMINYL-PHOSPHATIDYLINOSITOL DE-N-ACETYLASE-RELATED"/>
    <property type="match status" value="1"/>
</dbReference>
<accession>A0A845L289</accession>
<dbReference type="NCBIfam" id="TIGR04001">
    <property type="entry name" value="thiol_BshB1"/>
    <property type="match status" value="1"/>
</dbReference>
<dbReference type="OrthoDB" id="9815144at2"/>